<sequence>MRSRGAQAPRDYFALTGVRAPVPLLDFNVDEAKARPYRPFRWEYHQTMSLKSMDPDRWIELESTYRERIKQRMRLYDEHGKKIIDWLPGSEAACQELMEMAIQFVCARYPRQFQIDASGIFRNMILGVSSDTRTVHPLLFLLQHIPEDFLITQEDKRTGLYAFRAGVSCSAVGWSMATKIGLHLHEIHDPVPDYKEKMEVHARLFCHILRIILLRFFSSMKVDKPIQRGSWGLEVGQPLFLQEDDPDFRRPLPDLKLSDINLRVDWQTLRRLPHSRAIVFNFKALFTPIEEFRDEPYIPRLLLKILREGKPSFMQYKAFCHVEPKVMPALITWAKEQEEKGWVPADWKERTLAEDPFFPGWEEKR</sequence>
<evidence type="ECO:0000313" key="2">
    <source>
        <dbReference type="Proteomes" id="UP001219525"/>
    </source>
</evidence>
<evidence type="ECO:0000313" key="1">
    <source>
        <dbReference type="EMBL" id="KAJ7197203.1"/>
    </source>
</evidence>
<dbReference type="EMBL" id="JARJCW010000079">
    <property type="protein sequence ID" value="KAJ7197203.1"/>
    <property type="molecule type" value="Genomic_DNA"/>
</dbReference>
<organism evidence="1 2">
    <name type="scientific">Mycena pura</name>
    <dbReference type="NCBI Taxonomy" id="153505"/>
    <lineage>
        <taxon>Eukaryota</taxon>
        <taxon>Fungi</taxon>
        <taxon>Dikarya</taxon>
        <taxon>Basidiomycota</taxon>
        <taxon>Agaricomycotina</taxon>
        <taxon>Agaricomycetes</taxon>
        <taxon>Agaricomycetidae</taxon>
        <taxon>Agaricales</taxon>
        <taxon>Marasmiineae</taxon>
        <taxon>Mycenaceae</taxon>
        <taxon>Mycena</taxon>
    </lineage>
</organism>
<keyword evidence="2" id="KW-1185">Reference proteome</keyword>
<dbReference type="Pfam" id="PF11927">
    <property type="entry name" value="HODM_asu-like"/>
    <property type="match status" value="1"/>
</dbReference>
<name>A0AAD6UY35_9AGAR</name>
<gene>
    <name evidence="1" type="ORF">GGX14DRAFT_536899</name>
</gene>
<dbReference type="Proteomes" id="UP001219525">
    <property type="component" value="Unassembled WGS sequence"/>
</dbReference>
<comment type="caution">
    <text evidence="1">The sequence shown here is derived from an EMBL/GenBank/DDBJ whole genome shotgun (WGS) entry which is preliminary data.</text>
</comment>
<dbReference type="InterPro" id="IPR021848">
    <property type="entry name" value="HODM_asu-like"/>
</dbReference>
<protein>
    <submittedName>
        <fullName evidence="1">Uncharacterized protein</fullName>
    </submittedName>
</protein>
<dbReference type="AlphaFoldDB" id="A0AAD6UY35"/>
<reference evidence="1" key="1">
    <citation type="submission" date="2023-03" db="EMBL/GenBank/DDBJ databases">
        <title>Massive genome expansion in bonnet fungi (Mycena s.s.) driven by repeated elements and novel gene families across ecological guilds.</title>
        <authorList>
            <consortium name="Lawrence Berkeley National Laboratory"/>
            <person name="Harder C.B."/>
            <person name="Miyauchi S."/>
            <person name="Viragh M."/>
            <person name="Kuo A."/>
            <person name="Thoen E."/>
            <person name="Andreopoulos B."/>
            <person name="Lu D."/>
            <person name="Skrede I."/>
            <person name="Drula E."/>
            <person name="Henrissat B."/>
            <person name="Morin E."/>
            <person name="Kohler A."/>
            <person name="Barry K."/>
            <person name="LaButti K."/>
            <person name="Morin E."/>
            <person name="Salamov A."/>
            <person name="Lipzen A."/>
            <person name="Mereny Z."/>
            <person name="Hegedus B."/>
            <person name="Baldrian P."/>
            <person name="Stursova M."/>
            <person name="Weitz H."/>
            <person name="Taylor A."/>
            <person name="Grigoriev I.V."/>
            <person name="Nagy L.G."/>
            <person name="Martin F."/>
            <person name="Kauserud H."/>
        </authorList>
    </citation>
    <scope>NUCLEOTIDE SEQUENCE</scope>
    <source>
        <strain evidence="1">9144</strain>
    </source>
</reference>
<accession>A0AAD6UY35</accession>
<proteinExistence type="predicted"/>